<gene>
    <name evidence="3" type="ORF">MVEN_02403700</name>
</gene>
<keyword evidence="4" id="KW-1185">Reference proteome</keyword>
<keyword evidence="2" id="KW-0812">Transmembrane</keyword>
<dbReference type="EMBL" id="JACAZI010000031">
    <property type="protein sequence ID" value="KAF7332975.1"/>
    <property type="molecule type" value="Genomic_DNA"/>
</dbReference>
<feature type="compositionally biased region" description="Gly residues" evidence="1">
    <location>
        <begin position="16"/>
        <end position="32"/>
    </location>
</feature>
<comment type="caution">
    <text evidence="3">The sequence shown here is derived from an EMBL/GenBank/DDBJ whole genome shotgun (WGS) entry which is preliminary data.</text>
</comment>
<protein>
    <submittedName>
        <fullName evidence="3">Uncharacterized protein</fullName>
    </submittedName>
</protein>
<evidence type="ECO:0000256" key="1">
    <source>
        <dbReference type="SAM" id="MobiDB-lite"/>
    </source>
</evidence>
<accession>A0A8H6X2I6</accession>
<keyword evidence="2" id="KW-0472">Membrane</keyword>
<proteinExistence type="predicted"/>
<keyword evidence="2" id="KW-1133">Transmembrane helix</keyword>
<dbReference type="Proteomes" id="UP000620124">
    <property type="component" value="Unassembled WGS sequence"/>
</dbReference>
<reference evidence="3" key="1">
    <citation type="submission" date="2020-05" db="EMBL/GenBank/DDBJ databases">
        <title>Mycena genomes resolve the evolution of fungal bioluminescence.</title>
        <authorList>
            <person name="Tsai I.J."/>
        </authorList>
    </citation>
    <scope>NUCLEOTIDE SEQUENCE</scope>
    <source>
        <strain evidence="3">CCC161011</strain>
    </source>
</reference>
<evidence type="ECO:0000313" key="4">
    <source>
        <dbReference type="Proteomes" id="UP000620124"/>
    </source>
</evidence>
<dbReference type="AlphaFoldDB" id="A0A8H6X2I6"/>
<feature type="region of interest" description="Disordered" evidence="1">
    <location>
        <begin position="13"/>
        <end position="40"/>
    </location>
</feature>
<evidence type="ECO:0000313" key="3">
    <source>
        <dbReference type="EMBL" id="KAF7332975.1"/>
    </source>
</evidence>
<sequence length="135" mass="14062">MAGDHNSVGETVVVTGGVGGQGGQATGSSEGGRGGDGEGPKIGQLVTHCQITMILVAPSQLQSDVLAALIPPNTFRAVKGRNSTSFWPLLLALGAVCLSFGFLAWISIKHSINTCETRSRFGAHQSLQHKLQRLP</sequence>
<evidence type="ECO:0000256" key="2">
    <source>
        <dbReference type="SAM" id="Phobius"/>
    </source>
</evidence>
<feature type="transmembrane region" description="Helical" evidence="2">
    <location>
        <begin position="86"/>
        <end position="108"/>
    </location>
</feature>
<name>A0A8H6X2I6_9AGAR</name>
<organism evidence="3 4">
    <name type="scientific">Mycena venus</name>
    <dbReference type="NCBI Taxonomy" id="2733690"/>
    <lineage>
        <taxon>Eukaryota</taxon>
        <taxon>Fungi</taxon>
        <taxon>Dikarya</taxon>
        <taxon>Basidiomycota</taxon>
        <taxon>Agaricomycotina</taxon>
        <taxon>Agaricomycetes</taxon>
        <taxon>Agaricomycetidae</taxon>
        <taxon>Agaricales</taxon>
        <taxon>Marasmiineae</taxon>
        <taxon>Mycenaceae</taxon>
        <taxon>Mycena</taxon>
    </lineage>
</organism>